<organism evidence="2 3">
    <name type="scientific">Mumia flava</name>
    <dbReference type="NCBI Taxonomy" id="1348852"/>
    <lineage>
        <taxon>Bacteria</taxon>
        <taxon>Bacillati</taxon>
        <taxon>Actinomycetota</taxon>
        <taxon>Actinomycetes</taxon>
        <taxon>Propionibacteriales</taxon>
        <taxon>Nocardioidaceae</taxon>
        <taxon>Mumia</taxon>
    </lineage>
</organism>
<gene>
    <name evidence="2" type="ORF">CLV56_4001</name>
</gene>
<evidence type="ECO:0008006" key="4">
    <source>
        <dbReference type="Google" id="ProtNLM"/>
    </source>
</evidence>
<reference evidence="2 3" key="1">
    <citation type="submission" date="2017-11" db="EMBL/GenBank/DDBJ databases">
        <title>Genomic Encyclopedia of Archaeal and Bacterial Type Strains, Phase II (KMG-II): From Individual Species to Whole Genera.</title>
        <authorList>
            <person name="Goeker M."/>
        </authorList>
    </citation>
    <scope>NUCLEOTIDE SEQUENCE [LARGE SCALE GENOMIC DNA]</scope>
    <source>
        <strain evidence="2 3">DSM 27763</strain>
    </source>
</reference>
<evidence type="ECO:0000313" key="3">
    <source>
        <dbReference type="Proteomes" id="UP000230842"/>
    </source>
</evidence>
<dbReference type="RefSeq" id="WP_100415570.1">
    <property type="nucleotide sequence ID" value="NZ_PGEZ01000003.1"/>
</dbReference>
<dbReference type="EMBL" id="PGEZ01000003">
    <property type="protein sequence ID" value="PJJ48296.1"/>
    <property type="molecule type" value="Genomic_DNA"/>
</dbReference>
<feature type="coiled-coil region" evidence="1">
    <location>
        <begin position="974"/>
        <end position="1004"/>
    </location>
</feature>
<dbReference type="AlphaFoldDB" id="A0A2M9ARF7"/>
<feature type="coiled-coil region" evidence="1">
    <location>
        <begin position="517"/>
        <end position="551"/>
    </location>
</feature>
<accession>A0A2M9ARF7</accession>
<dbReference type="Proteomes" id="UP000230842">
    <property type="component" value="Unassembled WGS sequence"/>
</dbReference>
<protein>
    <recommendedName>
        <fullName evidence="4">Tape measure domain-containing protein</fullName>
    </recommendedName>
</protein>
<name>A0A2M9ARF7_9ACTN</name>
<keyword evidence="3" id="KW-1185">Reference proteome</keyword>
<dbReference type="OrthoDB" id="3765294at2"/>
<evidence type="ECO:0000313" key="2">
    <source>
        <dbReference type="EMBL" id="PJJ48296.1"/>
    </source>
</evidence>
<keyword evidence="1" id="KW-0175">Coiled coil</keyword>
<proteinExistence type="predicted"/>
<sequence length="1112" mass="116095">MAKPIRISILANASQAQREVNGFSSSLKRTLGAGAALIGVAGVVQGFKSVTDAASGAQQSIGATESIFKQYADTVVSESERAADKYGLSANEYRENANLLGALFKGQGVDLDKLAGKTEQMIGVAADLSAQFGGSTKEAVEALSSAFKGETDPIERYGISIKQSDVNARLAAKGQDELTGAARKQAEQIARTELILKGSADAQGTFAKESDTLAGSQQRLTAQWKDAQAELGQRLLPVLTDVTQWLSGQLPRAMDATENAFDAVGDVVGPVVDLFESIPGPLKSTAAQAAVAALVLPRLTGALAGVSGGLTTFSARLRQTQAELTYAETRTQRLQAVTAGLGSTARTVAGIGGMVALTQGLTNSNSAAGALQSTVGGAALGFSVGGPLGAGIGATAGLLSGVLVPALKDSGDASADLSLKNQDLIDTLNELTGATTKTTRAVVAKNLQDQGLFETANSLGIPTSKLVTAALEGEGKAYGLIAGRANARVSALDKEIAAQEALKIKLDERRIQRGYEVESEEAALDATERKLKALKSEKSELEKLAKTTKGQADEVDKATKKQQAYAQSLFDIGSLAGKVPKKVSTKLETPGFVATKRNLAEVVATSGDLDRKQIALILKAVGSDASVKEIRTAAKKIEQEAAQGGRNASSNLRSPVAKSFNGIGGQLGADLRAAVSSAGTTARTTASSSGSGVGSAMGAGIASGIASQNGIIQAAAEQAVLNAERAAKARAEVKSPSRLMARVGKQMGAGLAVGMKEARPLIKATGRATVDWLTQGLDEGASGVRSNFDKVIRKIGKTYEKTTEKDFKPRMERAWNKWLTDATKGLQKKANAYQRQLNRVARQQQRVTDLIQRRNQFAASVRSSIVAEGSLTQFGQNEDGTVSLSNLIDQLKDQAQESKRFQALIQTLTKRGLNKTAIQQLLDAGVEGGLATAEALASGGKAAVKEVNKLQGQISTSGKVLGTQTSKTMYDAGIKTAQGLLRGMKSQQRQLERQATRMARAIAKAVKKALKIKSPSGVFEDIGGQVTDGLVIGLDDYRAAKAGKVLAGSLVDGFDKPTLRADTLYDPWSDPNRAGTVSVRLTADQVSALQRGRAIQMDLDAYRAAGGRVRAV</sequence>
<evidence type="ECO:0000256" key="1">
    <source>
        <dbReference type="SAM" id="Coils"/>
    </source>
</evidence>
<comment type="caution">
    <text evidence="2">The sequence shown here is derived from an EMBL/GenBank/DDBJ whole genome shotgun (WGS) entry which is preliminary data.</text>
</comment>